<evidence type="ECO:0000313" key="2">
    <source>
        <dbReference type="Proteomes" id="UP001597544"/>
    </source>
</evidence>
<dbReference type="EMBL" id="JBHULU010000021">
    <property type="protein sequence ID" value="MFD2515549.1"/>
    <property type="molecule type" value="Genomic_DNA"/>
</dbReference>
<reference evidence="2" key="1">
    <citation type="journal article" date="2019" name="Int. J. Syst. Evol. Microbiol.">
        <title>The Global Catalogue of Microorganisms (GCM) 10K type strain sequencing project: providing services to taxonomists for standard genome sequencing and annotation.</title>
        <authorList>
            <consortium name="The Broad Institute Genomics Platform"/>
            <consortium name="The Broad Institute Genome Sequencing Center for Infectious Disease"/>
            <person name="Wu L."/>
            <person name="Ma J."/>
        </authorList>
    </citation>
    <scope>NUCLEOTIDE SEQUENCE [LARGE SCALE GENOMIC DNA]</scope>
    <source>
        <strain evidence="2">KCTC 42498</strain>
    </source>
</reference>
<dbReference type="Gene3D" id="3.40.50.300">
    <property type="entry name" value="P-loop containing nucleotide triphosphate hydrolases"/>
    <property type="match status" value="1"/>
</dbReference>
<dbReference type="Pfam" id="PF13671">
    <property type="entry name" value="AAA_33"/>
    <property type="match status" value="1"/>
</dbReference>
<name>A0ABW5IPF7_9BACT</name>
<sequence length="150" mass="17269">MQAIIFCGIQASGKSTFYKEHFFNSHVRISMDLLRTRNRELKFLKVCLQTQMRFVVNNTNPTSEERARYVALARAARYEVICYFFESTSAEALQRNSTRSGRFLVPDKGIYGTHKKLQVPALSEGFDKVYRVKLLPGGQYEVELTEGEEV</sequence>
<dbReference type="InterPro" id="IPR027417">
    <property type="entry name" value="P-loop_NTPase"/>
</dbReference>
<gene>
    <name evidence="1" type="ORF">ACFSRY_16875</name>
</gene>
<comment type="caution">
    <text evidence="1">The sequence shown here is derived from an EMBL/GenBank/DDBJ whole genome shotgun (WGS) entry which is preliminary data.</text>
</comment>
<proteinExistence type="predicted"/>
<accession>A0ABW5IPF7</accession>
<dbReference type="Proteomes" id="UP001597544">
    <property type="component" value="Unassembled WGS sequence"/>
</dbReference>
<dbReference type="PANTHER" id="PTHR12083:SF9">
    <property type="entry name" value="BIFUNCTIONAL POLYNUCLEOTIDE PHOSPHATASE_KINASE"/>
    <property type="match status" value="1"/>
</dbReference>
<dbReference type="PANTHER" id="PTHR12083">
    <property type="entry name" value="BIFUNCTIONAL POLYNUCLEOTIDE PHOSPHATASE/KINASE"/>
    <property type="match status" value="1"/>
</dbReference>
<dbReference type="RefSeq" id="WP_377510501.1">
    <property type="nucleotide sequence ID" value="NZ_JBHULU010000021.1"/>
</dbReference>
<organism evidence="1 2">
    <name type="scientific">Pontibacter locisalis</name>
    <dbReference type="NCBI Taxonomy" id="1719035"/>
    <lineage>
        <taxon>Bacteria</taxon>
        <taxon>Pseudomonadati</taxon>
        <taxon>Bacteroidota</taxon>
        <taxon>Cytophagia</taxon>
        <taxon>Cytophagales</taxon>
        <taxon>Hymenobacteraceae</taxon>
        <taxon>Pontibacter</taxon>
    </lineage>
</organism>
<dbReference type="SUPFAM" id="SSF52540">
    <property type="entry name" value="P-loop containing nucleoside triphosphate hydrolases"/>
    <property type="match status" value="1"/>
</dbReference>
<evidence type="ECO:0000313" key="1">
    <source>
        <dbReference type="EMBL" id="MFD2515549.1"/>
    </source>
</evidence>
<protein>
    <submittedName>
        <fullName evidence="1">AAA family ATPase</fullName>
    </submittedName>
</protein>
<keyword evidence="2" id="KW-1185">Reference proteome</keyword>